<keyword evidence="3" id="KW-1185">Reference proteome</keyword>
<dbReference type="InterPro" id="IPR013780">
    <property type="entry name" value="Glyco_hydro_b"/>
</dbReference>
<keyword evidence="1" id="KW-0732">Signal</keyword>
<dbReference type="Pfam" id="PF13199">
    <property type="entry name" value="Glyco_hydro_66"/>
    <property type="match status" value="1"/>
</dbReference>
<dbReference type="AlphaFoldDB" id="A0A8J3GPL3"/>
<evidence type="ECO:0000313" key="2">
    <source>
        <dbReference type="EMBL" id="GHF11160.1"/>
    </source>
</evidence>
<name>A0A8J3GPL3_9MICO</name>
<accession>A0A8J3GPL3</accession>
<dbReference type="Gene3D" id="2.60.40.1180">
    <property type="entry name" value="Golgi alpha-mannosidase II"/>
    <property type="match status" value="1"/>
</dbReference>
<sequence>MLSDPMLLPRRAVDVPGAPIAIEVRNAPAGGRVTVRRLGDPVAEQNRDGDSDIVLEGLPEGGYGVELALSDGRLARTAVDVRADVRTRLRYGFVAAYPPGADPAPIADVVRRLHLTAVQFYDWAYRHADLLGGGEEYRDALDQPVSLETVRAYAAAVRDAGADPLGYAAVYAVGPEEWPEWEQHALLAPSGAPYALGDFLFLVDPAAPEWLAHFTADLRRSIDEVGLTGFHLDQYGYPKYARRPDGVVVDVAESFVRTLNGIRRALPAARLVFNNVNDFPTWRTAKVAQDALYIEPWEPQTTLGALAATATRARLSGGGLPVVFAAYQHVYDTADRAAADRATALTMATLYSHGATQLLAGENGRVLVDPYYVRNHTAESETLDLLTRWYDFVVEHDEVLLAPGIADVTDAYVGGYNNDCDVAYTSAEVSEEATAGRVWRRITDAGGRLVVHLVNLVGQPDTTWDAARAPFGDPGAGRIRVRRLLGSTPRIRVADPDGSGRLEELEVRLDGDAAVADLPTLRAWQLVVIDPAELVRDGAELP</sequence>
<dbReference type="InterPro" id="IPR025092">
    <property type="entry name" value="Glyco_hydro_66"/>
</dbReference>
<reference evidence="2" key="2">
    <citation type="submission" date="2020-09" db="EMBL/GenBank/DDBJ databases">
        <authorList>
            <person name="Sun Q."/>
            <person name="Zhou Y."/>
        </authorList>
    </citation>
    <scope>NUCLEOTIDE SEQUENCE</scope>
    <source>
        <strain evidence="2">CGMCC 1.16548</strain>
    </source>
</reference>
<dbReference type="RefSeq" id="WP_191282304.1">
    <property type="nucleotide sequence ID" value="NZ_BNAI01000001.1"/>
</dbReference>
<gene>
    <name evidence="2" type="ORF">GCM10011600_10430</name>
</gene>
<dbReference type="EMBL" id="BNAI01000001">
    <property type="protein sequence ID" value="GHF11160.1"/>
    <property type="molecule type" value="Genomic_DNA"/>
</dbReference>
<evidence type="ECO:0000313" key="3">
    <source>
        <dbReference type="Proteomes" id="UP000617531"/>
    </source>
</evidence>
<reference evidence="2" key="1">
    <citation type="journal article" date="2014" name="Int. J. Syst. Evol. Microbiol.">
        <title>Complete genome sequence of Corynebacterium casei LMG S-19264T (=DSM 44701T), isolated from a smear-ripened cheese.</title>
        <authorList>
            <consortium name="US DOE Joint Genome Institute (JGI-PGF)"/>
            <person name="Walter F."/>
            <person name="Albersmeier A."/>
            <person name="Kalinowski J."/>
            <person name="Ruckert C."/>
        </authorList>
    </citation>
    <scope>NUCLEOTIDE SEQUENCE</scope>
    <source>
        <strain evidence="2">CGMCC 1.16548</strain>
    </source>
</reference>
<evidence type="ECO:0000256" key="1">
    <source>
        <dbReference type="ARBA" id="ARBA00022729"/>
    </source>
</evidence>
<proteinExistence type="predicted"/>
<evidence type="ECO:0008006" key="4">
    <source>
        <dbReference type="Google" id="ProtNLM"/>
    </source>
</evidence>
<dbReference type="Proteomes" id="UP000617531">
    <property type="component" value="Unassembled WGS sequence"/>
</dbReference>
<organism evidence="2 3">
    <name type="scientific">Pseudolysinimonas yzui</name>
    <dbReference type="NCBI Taxonomy" id="2708254"/>
    <lineage>
        <taxon>Bacteria</taxon>
        <taxon>Bacillati</taxon>
        <taxon>Actinomycetota</taxon>
        <taxon>Actinomycetes</taxon>
        <taxon>Micrococcales</taxon>
        <taxon>Microbacteriaceae</taxon>
        <taxon>Pseudolysinimonas</taxon>
    </lineage>
</organism>
<protein>
    <recommendedName>
        <fullName evidence="4">Dextranase</fullName>
    </recommendedName>
</protein>
<dbReference type="Gene3D" id="3.20.20.80">
    <property type="entry name" value="Glycosidases"/>
    <property type="match status" value="1"/>
</dbReference>
<comment type="caution">
    <text evidence="2">The sequence shown here is derived from an EMBL/GenBank/DDBJ whole genome shotgun (WGS) entry which is preliminary data.</text>
</comment>